<feature type="repeat" description="WD" evidence="5">
    <location>
        <begin position="152"/>
        <end position="193"/>
    </location>
</feature>
<dbReference type="InterPro" id="IPR019775">
    <property type="entry name" value="WD40_repeat_CS"/>
</dbReference>
<keyword evidence="2 5" id="KW-0853">WD repeat</keyword>
<evidence type="ECO:0000256" key="2">
    <source>
        <dbReference type="ARBA" id="ARBA00022574"/>
    </source>
</evidence>
<reference evidence="8" key="1">
    <citation type="submission" date="2025-08" db="UniProtKB">
        <authorList>
            <consortium name="RefSeq"/>
        </authorList>
    </citation>
    <scope>IDENTIFICATION</scope>
</reference>
<dbReference type="RefSeq" id="XP_014672249.1">
    <property type="nucleotide sequence ID" value="XM_014816763.1"/>
</dbReference>
<dbReference type="InterPro" id="IPR001632">
    <property type="entry name" value="WD40_G-protein_beta-like"/>
</dbReference>
<dbReference type="SUPFAM" id="SSF50978">
    <property type="entry name" value="WD40 repeat-like"/>
    <property type="match status" value="1"/>
</dbReference>
<gene>
    <name evidence="8" type="primary">LOC106812788</name>
</gene>
<feature type="coiled-coil region" evidence="6">
    <location>
        <begin position="3"/>
        <end position="37"/>
    </location>
</feature>
<dbReference type="PROSITE" id="PS50294">
    <property type="entry name" value="WD_REPEATS_REGION"/>
    <property type="match status" value="5"/>
</dbReference>
<evidence type="ECO:0000256" key="5">
    <source>
        <dbReference type="PROSITE-ProRule" id="PRU00221"/>
    </source>
</evidence>
<organism evidence="7 8">
    <name type="scientific">Priapulus caudatus</name>
    <name type="common">Priapulid worm</name>
    <dbReference type="NCBI Taxonomy" id="37621"/>
    <lineage>
        <taxon>Eukaryota</taxon>
        <taxon>Metazoa</taxon>
        <taxon>Ecdysozoa</taxon>
        <taxon>Scalidophora</taxon>
        <taxon>Priapulida</taxon>
        <taxon>Priapulimorpha</taxon>
        <taxon>Priapulimorphida</taxon>
        <taxon>Priapulidae</taxon>
        <taxon>Priapulus</taxon>
    </lineage>
</organism>
<evidence type="ECO:0000256" key="4">
    <source>
        <dbReference type="ARBA" id="ARBA00023224"/>
    </source>
</evidence>
<evidence type="ECO:0000256" key="1">
    <source>
        <dbReference type="ARBA" id="ARBA00009768"/>
    </source>
</evidence>
<dbReference type="CDD" id="cd00200">
    <property type="entry name" value="WD40"/>
    <property type="match status" value="1"/>
</dbReference>
<feature type="repeat" description="WD" evidence="5">
    <location>
        <begin position="289"/>
        <end position="314"/>
    </location>
</feature>
<dbReference type="InterPro" id="IPR020472">
    <property type="entry name" value="WD40_PAC1"/>
</dbReference>
<dbReference type="Gene3D" id="2.130.10.10">
    <property type="entry name" value="YVTN repeat-like/Quinoprotein amine dehydrogenase"/>
    <property type="match status" value="1"/>
</dbReference>
<dbReference type="InterPro" id="IPR036322">
    <property type="entry name" value="WD40_repeat_dom_sf"/>
</dbReference>
<proteinExistence type="inferred from homology"/>
<protein>
    <submittedName>
        <fullName evidence="8">Guanine nucleotide-binding protein subunit beta-5-like</fullName>
    </submittedName>
</protein>
<dbReference type="InterPro" id="IPR001680">
    <property type="entry name" value="WD40_rpt"/>
</dbReference>
<feature type="repeat" description="WD" evidence="5">
    <location>
        <begin position="194"/>
        <end position="237"/>
    </location>
</feature>
<comment type="similarity">
    <text evidence="1">Belongs to the WD repeat G protein beta family.</text>
</comment>
<dbReference type="InterPro" id="IPR016346">
    <property type="entry name" value="G-protein_beta_1-5"/>
</dbReference>
<dbReference type="InterPro" id="IPR015943">
    <property type="entry name" value="WD40/YVTN_repeat-like_dom_sf"/>
</dbReference>
<accession>A0ABM1EJ78</accession>
<dbReference type="Proteomes" id="UP000695022">
    <property type="component" value="Unplaced"/>
</dbReference>
<keyword evidence="3" id="KW-0677">Repeat</keyword>
<dbReference type="PIRSF" id="PIRSF002394">
    <property type="entry name" value="GN-bd_beta"/>
    <property type="match status" value="1"/>
</dbReference>
<dbReference type="PANTHER" id="PTHR19850">
    <property type="entry name" value="GUANINE NUCLEOTIDE-BINDING PROTEIN BETA G PROTEIN BETA"/>
    <property type="match status" value="1"/>
</dbReference>
<evidence type="ECO:0000256" key="3">
    <source>
        <dbReference type="ARBA" id="ARBA00022737"/>
    </source>
</evidence>
<name>A0ABM1EJ78_PRICU</name>
<keyword evidence="4" id="KW-0807">Transducer</keyword>
<keyword evidence="6" id="KW-0175">Coiled coil</keyword>
<dbReference type="GeneID" id="106812788"/>
<evidence type="ECO:0000313" key="7">
    <source>
        <dbReference type="Proteomes" id="UP000695022"/>
    </source>
</evidence>
<dbReference type="PROSITE" id="PS00678">
    <property type="entry name" value="WD_REPEATS_1"/>
    <property type="match status" value="1"/>
</dbReference>
<dbReference type="PROSITE" id="PS50082">
    <property type="entry name" value="WD_REPEATS_2"/>
    <property type="match status" value="6"/>
</dbReference>
<dbReference type="SMART" id="SM00320">
    <property type="entry name" value="WD40"/>
    <property type="match status" value="7"/>
</dbReference>
<keyword evidence="7" id="KW-1185">Reference proteome</keyword>
<dbReference type="Pfam" id="PF25391">
    <property type="entry name" value="WD40_Gbeta"/>
    <property type="match status" value="1"/>
</dbReference>
<evidence type="ECO:0000313" key="8">
    <source>
        <dbReference type="RefSeq" id="XP_014672249.1"/>
    </source>
</evidence>
<evidence type="ECO:0000256" key="6">
    <source>
        <dbReference type="SAM" id="Coils"/>
    </source>
</evidence>
<feature type="repeat" description="WD" evidence="5">
    <location>
        <begin position="64"/>
        <end position="105"/>
    </location>
</feature>
<feature type="repeat" description="WD" evidence="5">
    <location>
        <begin position="238"/>
        <end position="279"/>
    </location>
</feature>
<feature type="repeat" description="WD" evidence="5">
    <location>
        <begin position="324"/>
        <end position="356"/>
    </location>
</feature>
<dbReference type="PRINTS" id="PR00319">
    <property type="entry name" value="GPROTEINB"/>
</dbReference>
<dbReference type="PRINTS" id="PR00320">
    <property type="entry name" value="GPROTEINBRPT"/>
</dbReference>
<sequence length="356" mass="39306">MSNEGLKVKVDNNSENIDALQREVESLKTKLEEERLKLNDVTLPDVAGRLESIPSLNIKVRRVLKGHQGKVLAMDWSQDKRHIVSSSQDGKMIVWDAFTTNKEHAIAMPTTWVMACSYAPSGTLVACGGLDNKCTVYPLSFDEDVTAKKRPVATHTSYMSCCKFTNSDQQILTGSGDSTCALWDVESGQLMQSFHNHTADVMSIDLSPSETGNTFVSGGCDKMAMIWDMRTGDCVQKFDGHDADINTVKFYPSGDAFASGSDDGTCCLYDLRADKEVNCYTKQSIIFGVNAVDFSVSGRLLFSGYNDYTVNVWDTLKGNRICILYSHENRVSCLGMSPDGTCLCTGSWDFTLRIWA</sequence>